<feature type="region of interest" description="Disordered" evidence="1">
    <location>
        <begin position="47"/>
        <end position="114"/>
    </location>
</feature>
<feature type="non-terminal residue" evidence="2">
    <location>
        <position position="1"/>
    </location>
</feature>
<proteinExistence type="predicted"/>
<comment type="caution">
    <text evidence="2">The sequence shown here is derived from an EMBL/GenBank/DDBJ whole genome shotgun (WGS) entry which is preliminary data.</text>
</comment>
<gene>
    <name evidence="2" type="ORF">PCOR1329_LOCUS25106</name>
</gene>
<evidence type="ECO:0000256" key="1">
    <source>
        <dbReference type="SAM" id="MobiDB-lite"/>
    </source>
</evidence>
<protein>
    <submittedName>
        <fullName evidence="2">Uncharacterized protein</fullName>
    </submittedName>
</protein>
<feature type="compositionally biased region" description="Basic and acidic residues" evidence="1">
    <location>
        <begin position="58"/>
        <end position="74"/>
    </location>
</feature>
<evidence type="ECO:0000313" key="2">
    <source>
        <dbReference type="EMBL" id="CAK0824807.1"/>
    </source>
</evidence>
<keyword evidence="3" id="KW-1185">Reference proteome</keyword>
<name>A0ABN9S1R6_9DINO</name>
<dbReference type="Proteomes" id="UP001189429">
    <property type="component" value="Unassembled WGS sequence"/>
</dbReference>
<evidence type="ECO:0000313" key="3">
    <source>
        <dbReference type="Proteomes" id="UP001189429"/>
    </source>
</evidence>
<feature type="compositionally biased region" description="Basic and acidic residues" evidence="1">
    <location>
        <begin position="94"/>
        <end position="106"/>
    </location>
</feature>
<reference evidence="2" key="1">
    <citation type="submission" date="2023-10" db="EMBL/GenBank/DDBJ databases">
        <authorList>
            <person name="Chen Y."/>
            <person name="Shah S."/>
            <person name="Dougan E. K."/>
            <person name="Thang M."/>
            <person name="Chan C."/>
        </authorList>
    </citation>
    <scope>NUCLEOTIDE SEQUENCE [LARGE SCALE GENOMIC DNA]</scope>
</reference>
<feature type="non-terminal residue" evidence="2">
    <location>
        <position position="141"/>
    </location>
</feature>
<sequence>VLLLRGRLAREGVGPADRDGGARLHGARLGRQVLRLALDEGVGGDGFEGLADQALGSPRERGHHDHLLPQEHGHQSGLEPQRPVARQRVPGPARDADGHPHHERPEGLQGAPEGGDLIVLAPRVRLGACVGRLRGRHALLG</sequence>
<organism evidence="2 3">
    <name type="scientific">Prorocentrum cordatum</name>
    <dbReference type="NCBI Taxonomy" id="2364126"/>
    <lineage>
        <taxon>Eukaryota</taxon>
        <taxon>Sar</taxon>
        <taxon>Alveolata</taxon>
        <taxon>Dinophyceae</taxon>
        <taxon>Prorocentrales</taxon>
        <taxon>Prorocentraceae</taxon>
        <taxon>Prorocentrum</taxon>
    </lineage>
</organism>
<accession>A0ABN9S1R6</accession>
<dbReference type="EMBL" id="CAUYUJ010008741">
    <property type="protein sequence ID" value="CAK0824807.1"/>
    <property type="molecule type" value="Genomic_DNA"/>
</dbReference>